<sequence>MELHNPLIKGTFILTVTGLLTRFMGFFYRIFLSHTFGEVQVGLYQLIFPIYALGYSATCAGIQTILSRSVASRLVQGRKKEARQLLYTGLLITLSVSCCFTIFLQKFAPFLAGSVLGDRRCEPLLVLLSYVFPFSAIHSCITGYCLGLKDTKIPSSSQLLEQTVRIFSVLVICQFLNHTEGSSGIWIAVLGLIFGEIASALYSLKCVRNKPGLHFLIPSSLSLQKMFFDAKELIKLSLPLTGNRILLNILQSIEAVSIPASLLIYGLSTSDALSTYGVLTGMALPCILFPSALTNSASTMLLPAITEAQTQKNVQRIKKMIRSSLCGCIFLGTGCLAGFFLLGPALGRLLFHSSLAGEFIRTLSWMCPFLYANSALISIIHGLGKTGISFLLNTLSLFIRIIGVLYFTAYWGIPGYLHCLLASQIFLFVTGILYISYHLRQMLLSSHYST</sequence>
<accession>A0A3E4F9P0</accession>
<protein>
    <submittedName>
        <fullName evidence="7">Polysaccharide biosynthesis protein</fullName>
    </submittedName>
</protein>
<evidence type="ECO:0000256" key="1">
    <source>
        <dbReference type="ARBA" id="ARBA00004651"/>
    </source>
</evidence>
<dbReference type="PIRSF" id="PIRSF038958">
    <property type="entry name" value="PG_synth_SpoVB"/>
    <property type="match status" value="1"/>
</dbReference>
<feature type="transmembrane region" description="Helical" evidence="6">
    <location>
        <begin position="124"/>
        <end position="147"/>
    </location>
</feature>
<dbReference type="PANTHER" id="PTHR30250:SF24">
    <property type="entry name" value="STAGE V SPORULATION PROTEIN B"/>
    <property type="match status" value="1"/>
</dbReference>
<feature type="transmembrane region" description="Helical" evidence="6">
    <location>
        <begin position="12"/>
        <end position="31"/>
    </location>
</feature>
<gene>
    <name evidence="7" type="ORF">DXD84_01745</name>
</gene>
<feature type="transmembrane region" description="Helical" evidence="6">
    <location>
        <begin position="415"/>
        <end position="437"/>
    </location>
</feature>
<comment type="subcellular location">
    <subcellularLocation>
        <location evidence="1">Cell membrane</location>
        <topology evidence="1">Multi-pass membrane protein</topology>
    </subcellularLocation>
</comment>
<feature type="transmembrane region" description="Helical" evidence="6">
    <location>
        <begin position="183"/>
        <end position="204"/>
    </location>
</feature>
<keyword evidence="2" id="KW-1003">Cell membrane</keyword>
<proteinExistence type="predicted"/>
<dbReference type="Pfam" id="PF01943">
    <property type="entry name" value="Polysacc_synt"/>
    <property type="match status" value="1"/>
</dbReference>
<feature type="transmembrane region" description="Helical" evidence="6">
    <location>
        <begin position="390"/>
        <end position="409"/>
    </location>
</feature>
<feature type="transmembrane region" description="Helical" evidence="6">
    <location>
        <begin position="325"/>
        <end position="351"/>
    </location>
</feature>
<feature type="transmembrane region" description="Helical" evidence="6">
    <location>
        <begin position="363"/>
        <end position="383"/>
    </location>
</feature>
<dbReference type="GO" id="GO:0005886">
    <property type="term" value="C:plasma membrane"/>
    <property type="evidence" value="ECO:0007669"/>
    <property type="project" value="UniProtKB-SubCell"/>
</dbReference>
<feature type="transmembrane region" description="Helical" evidence="6">
    <location>
        <begin position="245"/>
        <end position="267"/>
    </location>
</feature>
<dbReference type="RefSeq" id="WP_117494232.1">
    <property type="nucleotide sequence ID" value="NZ_QSOI01000002.1"/>
</dbReference>
<dbReference type="AlphaFoldDB" id="A0A3E4F9P0"/>
<dbReference type="Proteomes" id="UP000260664">
    <property type="component" value="Unassembled WGS sequence"/>
</dbReference>
<evidence type="ECO:0000256" key="6">
    <source>
        <dbReference type="SAM" id="Phobius"/>
    </source>
</evidence>
<dbReference type="InterPro" id="IPR024923">
    <property type="entry name" value="PG_synth_SpoVB"/>
</dbReference>
<dbReference type="PANTHER" id="PTHR30250">
    <property type="entry name" value="PST FAMILY PREDICTED COLANIC ACID TRANSPORTER"/>
    <property type="match status" value="1"/>
</dbReference>
<keyword evidence="4 6" id="KW-1133">Transmembrane helix</keyword>
<keyword evidence="3 6" id="KW-0812">Transmembrane</keyword>
<keyword evidence="5 6" id="KW-0472">Membrane</keyword>
<feature type="transmembrane region" description="Helical" evidence="6">
    <location>
        <begin position="85"/>
        <end position="104"/>
    </location>
</feature>
<evidence type="ECO:0000313" key="8">
    <source>
        <dbReference type="Proteomes" id="UP000260664"/>
    </source>
</evidence>
<evidence type="ECO:0000313" key="7">
    <source>
        <dbReference type="EMBL" id="RGI86160.1"/>
    </source>
</evidence>
<dbReference type="InterPro" id="IPR002797">
    <property type="entry name" value="Polysacc_synth"/>
</dbReference>
<reference evidence="7 8" key="1">
    <citation type="submission" date="2018-08" db="EMBL/GenBank/DDBJ databases">
        <title>A genome reference for cultivated species of the human gut microbiota.</title>
        <authorList>
            <person name="Zou Y."/>
            <person name="Xue W."/>
            <person name="Luo G."/>
        </authorList>
    </citation>
    <scope>NUCLEOTIDE SEQUENCE [LARGE SCALE GENOMIC DNA]</scope>
    <source>
        <strain evidence="7 8">TM09-19AC</strain>
    </source>
</reference>
<organism evidence="7 8">
    <name type="scientific">Dorea formicigenerans</name>
    <dbReference type="NCBI Taxonomy" id="39486"/>
    <lineage>
        <taxon>Bacteria</taxon>
        <taxon>Bacillati</taxon>
        <taxon>Bacillota</taxon>
        <taxon>Clostridia</taxon>
        <taxon>Lachnospirales</taxon>
        <taxon>Lachnospiraceae</taxon>
        <taxon>Dorea</taxon>
    </lineage>
</organism>
<evidence type="ECO:0000256" key="4">
    <source>
        <dbReference type="ARBA" id="ARBA00022989"/>
    </source>
</evidence>
<name>A0A3E4F9P0_9FIRM</name>
<dbReference type="InterPro" id="IPR050833">
    <property type="entry name" value="Poly_Biosynth_Transport"/>
</dbReference>
<dbReference type="CDD" id="cd13124">
    <property type="entry name" value="MATE_SpoVB_like"/>
    <property type="match status" value="1"/>
</dbReference>
<dbReference type="EMBL" id="QSOI01000002">
    <property type="protein sequence ID" value="RGI86160.1"/>
    <property type="molecule type" value="Genomic_DNA"/>
</dbReference>
<evidence type="ECO:0000256" key="3">
    <source>
        <dbReference type="ARBA" id="ARBA00022692"/>
    </source>
</evidence>
<evidence type="ECO:0000256" key="5">
    <source>
        <dbReference type="ARBA" id="ARBA00023136"/>
    </source>
</evidence>
<feature type="transmembrane region" description="Helical" evidence="6">
    <location>
        <begin position="43"/>
        <end position="65"/>
    </location>
</feature>
<evidence type="ECO:0000256" key="2">
    <source>
        <dbReference type="ARBA" id="ARBA00022475"/>
    </source>
</evidence>
<feature type="transmembrane region" description="Helical" evidence="6">
    <location>
        <begin position="273"/>
        <end position="293"/>
    </location>
</feature>
<comment type="caution">
    <text evidence="7">The sequence shown here is derived from an EMBL/GenBank/DDBJ whole genome shotgun (WGS) entry which is preliminary data.</text>
</comment>